<dbReference type="InterPro" id="IPR036259">
    <property type="entry name" value="MFS_trans_sf"/>
</dbReference>
<feature type="transmembrane region" description="Helical" evidence="5">
    <location>
        <begin position="358"/>
        <end position="380"/>
    </location>
</feature>
<keyword evidence="3 5" id="KW-1133">Transmembrane helix</keyword>
<dbReference type="PROSITE" id="PS50850">
    <property type="entry name" value="MFS"/>
    <property type="match status" value="1"/>
</dbReference>
<feature type="transmembrane region" description="Helical" evidence="5">
    <location>
        <begin position="67"/>
        <end position="84"/>
    </location>
</feature>
<proteinExistence type="predicted"/>
<evidence type="ECO:0000313" key="8">
    <source>
        <dbReference type="Proteomes" id="UP000676079"/>
    </source>
</evidence>
<evidence type="ECO:0000256" key="3">
    <source>
        <dbReference type="ARBA" id="ARBA00022989"/>
    </source>
</evidence>
<sequence length="402" mass="42176">MLRRYALFSLAATTADFAFGAVFITVLLGRGLDPGMLGAMVAAGTLFGLAAEAPSGALGDRYGHRRLLSLGLVVWGAGFALFGWADELLPTMVGSVLWSVGFHLHTGTLTALVVNRVGDRDRTARVARLTRWGQVSSRLGGVAGAASVLVAGTWLSADLLILAAGVLLVGLGAVAPLVFPRSPGRPDVSVAGLLRESVAALAGRRYVPLVALVLCSTPAKVVLVICWQPLVAREYGGDVRFNGLVLLGMTLALALGAACSRFVDPRNPHLWAPASAVATAVPLFLVAWGALPLLVGLVLAEFLLGLAQALFVAWEHLMYSDEARNTLFSVMSFLGLAVIGATYAVFGWAWDVWGLESAMVAVLAVSAAGSLAVIPLAYAFPESRRFFDPREGARAQESEPAE</sequence>
<dbReference type="EMBL" id="CP074133">
    <property type="protein sequence ID" value="QUX25718.1"/>
    <property type="molecule type" value="Genomic_DNA"/>
</dbReference>
<accession>A0ABX8BZD9</accession>
<feature type="transmembrane region" description="Helical" evidence="5">
    <location>
        <begin position="209"/>
        <end position="231"/>
    </location>
</feature>
<dbReference type="Gene3D" id="1.20.1250.20">
    <property type="entry name" value="MFS general substrate transporter like domains"/>
    <property type="match status" value="1"/>
</dbReference>
<dbReference type="InterPro" id="IPR053160">
    <property type="entry name" value="MFS_DHA3_Transporter"/>
</dbReference>
<evidence type="ECO:0000256" key="1">
    <source>
        <dbReference type="ARBA" id="ARBA00004651"/>
    </source>
</evidence>
<dbReference type="InterPro" id="IPR011701">
    <property type="entry name" value="MFS"/>
</dbReference>
<feature type="transmembrane region" description="Helical" evidence="5">
    <location>
        <begin position="135"/>
        <end position="154"/>
    </location>
</feature>
<protein>
    <submittedName>
        <fullName evidence="7">MFS transporter</fullName>
    </submittedName>
</protein>
<evidence type="ECO:0000259" key="6">
    <source>
        <dbReference type="PROSITE" id="PS50850"/>
    </source>
</evidence>
<dbReference type="InterPro" id="IPR020846">
    <property type="entry name" value="MFS_dom"/>
</dbReference>
<evidence type="ECO:0000256" key="2">
    <source>
        <dbReference type="ARBA" id="ARBA00022692"/>
    </source>
</evidence>
<dbReference type="PANTHER" id="PTHR23530:SF1">
    <property type="entry name" value="PERMEASE, MAJOR FACILITATOR SUPERFAMILY-RELATED"/>
    <property type="match status" value="1"/>
</dbReference>
<gene>
    <name evidence="7" type="ORF">KGD84_03275</name>
</gene>
<comment type="subcellular location">
    <subcellularLocation>
        <location evidence="1">Cell membrane</location>
        <topology evidence="1">Multi-pass membrane protein</topology>
    </subcellularLocation>
</comment>
<keyword evidence="8" id="KW-1185">Reference proteome</keyword>
<keyword evidence="2 5" id="KW-0812">Transmembrane</keyword>
<name>A0ABX8BZD9_9ACTN</name>
<dbReference type="SUPFAM" id="SSF103473">
    <property type="entry name" value="MFS general substrate transporter"/>
    <property type="match status" value="1"/>
</dbReference>
<feature type="transmembrane region" description="Helical" evidence="5">
    <location>
        <begin position="326"/>
        <end position="346"/>
    </location>
</feature>
<dbReference type="CDD" id="cd06174">
    <property type="entry name" value="MFS"/>
    <property type="match status" value="1"/>
</dbReference>
<dbReference type="PANTHER" id="PTHR23530">
    <property type="entry name" value="TRANSPORT PROTEIN-RELATED"/>
    <property type="match status" value="1"/>
</dbReference>
<evidence type="ECO:0000256" key="5">
    <source>
        <dbReference type="SAM" id="Phobius"/>
    </source>
</evidence>
<feature type="domain" description="Major facilitator superfamily (MFS) profile" evidence="6">
    <location>
        <begin position="1"/>
        <end position="384"/>
    </location>
</feature>
<feature type="transmembrane region" description="Helical" evidence="5">
    <location>
        <begin position="294"/>
        <end position="314"/>
    </location>
</feature>
<evidence type="ECO:0000313" key="7">
    <source>
        <dbReference type="EMBL" id="QUX25718.1"/>
    </source>
</evidence>
<feature type="transmembrane region" description="Helical" evidence="5">
    <location>
        <begin position="243"/>
        <end position="263"/>
    </location>
</feature>
<feature type="transmembrane region" description="Helical" evidence="5">
    <location>
        <begin position="160"/>
        <end position="179"/>
    </location>
</feature>
<feature type="transmembrane region" description="Helical" evidence="5">
    <location>
        <begin position="36"/>
        <end position="55"/>
    </location>
</feature>
<feature type="transmembrane region" description="Helical" evidence="5">
    <location>
        <begin position="96"/>
        <end position="114"/>
    </location>
</feature>
<keyword evidence="4 5" id="KW-0472">Membrane</keyword>
<reference evidence="7 8" key="1">
    <citation type="submission" date="2021-05" db="EMBL/GenBank/DDBJ databases">
        <title>Direct Submission.</title>
        <authorList>
            <person name="Li K."/>
            <person name="Gao J."/>
        </authorList>
    </citation>
    <scope>NUCLEOTIDE SEQUENCE [LARGE SCALE GENOMIC DNA]</scope>
    <source>
        <strain evidence="7 8">Mg02</strain>
    </source>
</reference>
<feature type="transmembrane region" description="Helical" evidence="5">
    <location>
        <begin position="270"/>
        <end position="288"/>
    </location>
</feature>
<dbReference type="Proteomes" id="UP000676079">
    <property type="component" value="Chromosome"/>
</dbReference>
<organism evidence="7 8">
    <name type="scientific">Nocardiopsis changdeensis</name>
    <dbReference type="NCBI Taxonomy" id="2831969"/>
    <lineage>
        <taxon>Bacteria</taxon>
        <taxon>Bacillati</taxon>
        <taxon>Actinomycetota</taxon>
        <taxon>Actinomycetes</taxon>
        <taxon>Streptosporangiales</taxon>
        <taxon>Nocardiopsidaceae</taxon>
        <taxon>Nocardiopsis</taxon>
    </lineage>
</organism>
<dbReference type="Pfam" id="PF07690">
    <property type="entry name" value="MFS_1"/>
    <property type="match status" value="1"/>
</dbReference>
<evidence type="ECO:0000256" key="4">
    <source>
        <dbReference type="ARBA" id="ARBA00023136"/>
    </source>
</evidence>